<dbReference type="AlphaFoldDB" id="A0AAU9UEJ3"/>
<name>A0AAU9UEJ3_EUPED</name>
<accession>A0AAU9UEJ3</accession>
<evidence type="ECO:0008006" key="3">
    <source>
        <dbReference type="Google" id="ProtNLM"/>
    </source>
</evidence>
<sequence>MANLFEKVVYEDIYPIIAKGIPRTQHEFLRGTLSKLTLFSDFFLKAMEKGGQVDMVYTDIEKAFDRVNNVILLQKLHSLGIHGGLVTLGAVISY</sequence>
<organism evidence="1 2">
    <name type="scientific">Euphydryas editha</name>
    <name type="common">Edith's checkerspot</name>
    <dbReference type="NCBI Taxonomy" id="104508"/>
    <lineage>
        <taxon>Eukaryota</taxon>
        <taxon>Metazoa</taxon>
        <taxon>Ecdysozoa</taxon>
        <taxon>Arthropoda</taxon>
        <taxon>Hexapoda</taxon>
        <taxon>Insecta</taxon>
        <taxon>Pterygota</taxon>
        <taxon>Neoptera</taxon>
        <taxon>Endopterygota</taxon>
        <taxon>Lepidoptera</taxon>
        <taxon>Glossata</taxon>
        <taxon>Ditrysia</taxon>
        <taxon>Papilionoidea</taxon>
        <taxon>Nymphalidae</taxon>
        <taxon>Nymphalinae</taxon>
        <taxon>Euphydryas</taxon>
    </lineage>
</organism>
<reference evidence="1" key="1">
    <citation type="submission" date="2022-03" db="EMBL/GenBank/DDBJ databases">
        <authorList>
            <person name="Tunstrom K."/>
        </authorList>
    </citation>
    <scope>NUCLEOTIDE SEQUENCE</scope>
</reference>
<evidence type="ECO:0000313" key="2">
    <source>
        <dbReference type="Proteomes" id="UP001153954"/>
    </source>
</evidence>
<comment type="caution">
    <text evidence="1">The sequence shown here is derived from an EMBL/GenBank/DDBJ whole genome shotgun (WGS) entry which is preliminary data.</text>
</comment>
<proteinExistence type="predicted"/>
<dbReference type="EMBL" id="CAKOGL010000018">
    <property type="protein sequence ID" value="CAH2097598.1"/>
    <property type="molecule type" value="Genomic_DNA"/>
</dbReference>
<dbReference type="Proteomes" id="UP001153954">
    <property type="component" value="Unassembled WGS sequence"/>
</dbReference>
<gene>
    <name evidence="1" type="ORF">EEDITHA_LOCUS12800</name>
</gene>
<protein>
    <recommendedName>
        <fullName evidence="3">Reverse transcriptase</fullName>
    </recommendedName>
</protein>
<keyword evidence="2" id="KW-1185">Reference proteome</keyword>
<evidence type="ECO:0000313" key="1">
    <source>
        <dbReference type="EMBL" id="CAH2097598.1"/>
    </source>
</evidence>